<organism evidence="2 3">
    <name type="scientific">Halogeometricum borinquense</name>
    <dbReference type="NCBI Taxonomy" id="60847"/>
    <lineage>
        <taxon>Archaea</taxon>
        <taxon>Methanobacteriati</taxon>
        <taxon>Methanobacteriota</taxon>
        <taxon>Stenosarchaea group</taxon>
        <taxon>Halobacteria</taxon>
        <taxon>Halobacteriales</taxon>
        <taxon>Haloferacaceae</taxon>
        <taxon>Halogeometricum</taxon>
    </lineage>
</organism>
<dbReference type="Proteomes" id="UP000294028">
    <property type="component" value="Unassembled WGS sequence"/>
</dbReference>
<keyword evidence="1" id="KW-0812">Transmembrane</keyword>
<evidence type="ECO:0000256" key="1">
    <source>
        <dbReference type="SAM" id="Phobius"/>
    </source>
</evidence>
<accession>A0A482TCY8</accession>
<feature type="transmembrane region" description="Helical" evidence="1">
    <location>
        <begin position="485"/>
        <end position="503"/>
    </location>
</feature>
<gene>
    <name evidence="2" type="ORF">ELS19_14650</name>
</gene>
<keyword evidence="1" id="KW-1133">Transmembrane helix</keyword>
<name>A0A482TCY8_9EURY</name>
<feature type="transmembrane region" description="Helical" evidence="1">
    <location>
        <begin position="307"/>
        <end position="330"/>
    </location>
</feature>
<reference evidence="2 3" key="1">
    <citation type="submission" date="2018-12" db="EMBL/GenBank/DDBJ databases">
        <title>Genome analysis provides insights into bioremediation potentialities of Halogeometricum borinquense strain N11.</title>
        <authorList>
            <person name="Najjari A."/>
            <person name="Youssef N."/>
            <person name="Fhoula I."/>
            <person name="Ben Dhia O."/>
            <person name="Mahjoubi M."/>
            <person name="Ouzari H.I."/>
            <person name="Cherif A."/>
        </authorList>
    </citation>
    <scope>NUCLEOTIDE SEQUENCE [LARGE SCALE GENOMIC DNA]</scope>
    <source>
        <strain evidence="2 3">N11</strain>
    </source>
</reference>
<feature type="transmembrane region" description="Helical" evidence="1">
    <location>
        <begin position="383"/>
        <end position="410"/>
    </location>
</feature>
<feature type="transmembrane region" description="Helical" evidence="1">
    <location>
        <begin position="70"/>
        <end position="90"/>
    </location>
</feature>
<protein>
    <submittedName>
        <fullName evidence="2">Uncharacterized protein</fullName>
    </submittedName>
</protein>
<dbReference type="AlphaFoldDB" id="A0A482TCY8"/>
<feature type="transmembrane region" description="Helical" evidence="1">
    <location>
        <begin position="544"/>
        <end position="563"/>
    </location>
</feature>
<feature type="transmembrane region" description="Helical" evidence="1">
    <location>
        <begin position="153"/>
        <end position="176"/>
    </location>
</feature>
<evidence type="ECO:0000313" key="2">
    <source>
        <dbReference type="EMBL" id="RYJ15480.1"/>
    </source>
</evidence>
<dbReference type="EMBL" id="RZHH01000002">
    <property type="protein sequence ID" value="RYJ15480.1"/>
    <property type="molecule type" value="Genomic_DNA"/>
</dbReference>
<comment type="caution">
    <text evidence="2">The sequence shown here is derived from an EMBL/GenBank/DDBJ whole genome shotgun (WGS) entry which is preliminary data.</text>
</comment>
<feature type="transmembrane region" description="Helical" evidence="1">
    <location>
        <begin position="455"/>
        <end position="479"/>
    </location>
</feature>
<feature type="transmembrane region" description="Helical" evidence="1">
    <location>
        <begin position="278"/>
        <end position="295"/>
    </location>
</feature>
<feature type="transmembrane region" description="Helical" evidence="1">
    <location>
        <begin position="188"/>
        <end position="205"/>
    </location>
</feature>
<feature type="transmembrane region" description="Helical" evidence="1">
    <location>
        <begin position="225"/>
        <end position="241"/>
    </location>
</feature>
<evidence type="ECO:0000313" key="3">
    <source>
        <dbReference type="Proteomes" id="UP000294028"/>
    </source>
</evidence>
<feature type="transmembrane region" description="Helical" evidence="1">
    <location>
        <begin position="27"/>
        <end position="50"/>
    </location>
</feature>
<keyword evidence="1" id="KW-0472">Membrane</keyword>
<sequence length="570" mass="60766">MDRRTRLRQAYHVARADFLQRARSRQLAVVLAVIASIGYLVNTGGVKLAYQVRSDGTLQAFHGEPTAAYIGLKAGITGAIVLLFGGFYLMKNALQRDRNHGVAQLVARTPISDRTYLFGKWLSNLTFGGVLILTLGVSSIANHAVHGVGPTTLTALLIPLLAFAFPVAALVSGLALFSETVDPLSGTFGNLCYFLFMPVVLGSTLTPVGDMLPGQLPLWVKSLDLMGYIAIYTLTASSLLAQQPVYAGGLPSVGTLEATRAFYWNGGAWPLWVYPQRLAVVLCGLCIVLVSTVPFDRLHETDPAEDSGWLLWASVPSVRSGLSSLLSALLSRLGGKQTNCDGEQSERPAIESLSLTPVATRDAGGFHRLLVAELRLALRGRPWWWYGGAILLVGVPVVTLVTTGAANISVEPVRTFVFPIAAIWPLIVWSDIGVRPVQHRVLPLVLSSRYPLKQLIAEWLSGIIVAIGVGSGVFAVYIATGHTGALLGFVSGVLLAPSLATAAGSWSRSTTLFELSYLTLWYVGPLNGAQPVDFIGATDASVEMGIPLAFVGLSAVLVGTALLRRTLELG</sequence>
<proteinExistence type="predicted"/>
<feature type="transmembrane region" description="Helical" evidence="1">
    <location>
        <begin position="121"/>
        <end position="141"/>
    </location>
</feature>